<name>A0A1F8DS20_9BACT</name>
<organism evidence="1 2">
    <name type="scientific">Candidatus Wolfebacteria bacterium RIFCSPLOWO2_01_FULL_38_11</name>
    <dbReference type="NCBI Taxonomy" id="1802556"/>
    <lineage>
        <taxon>Bacteria</taxon>
        <taxon>Candidatus Wolfeibacteriota</taxon>
    </lineage>
</organism>
<dbReference type="EMBL" id="MGIQ01000008">
    <property type="protein sequence ID" value="OGM91421.1"/>
    <property type="molecule type" value="Genomic_DNA"/>
</dbReference>
<protein>
    <recommendedName>
        <fullName evidence="3">DUF86 domain-containing protein</fullName>
    </recommendedName>
</protein>
<sequence length="60" mass="7279">MAERLKKINFKQLSNIEEIWQAHKIRNRIVHEPDFHIARGEAWMIIEMYKKAFKELGLID</sequence>
<reference evidence="1 2" key="1">
    <citation type="journal article" date="2016" name="Nat. Commun.">
        <title>Thousands of microbial genomes shed light on interconnected biogeochemical processes in an aquifer system.</title>
        <authorList>
            <person name="Anantharaman K."/>
            <person name="Brown C.T."/>
            <person name="Hug L.A."/>
            <person name="Sharon I."/>
            <person name="Castelle C.J."/>
            <person name="Probst A.J."/>
            <person name="Thomas B.C."/>
            <person name="Singh A."/>
            <person name="Wilkins M.J."/>
            <person name="Karaoz U."/>
            <person name="Brodie E.L."/>
            <person name="Williams K.H."/>
            <person name="Hubbard S.S."/>
            <person name="Banfield J.F."/>
        </authorList>
    </citation>
    <scope>NUCLEOTIDE SEQUENCE [LARGE SCALE GENOMIC DNA]</scope>
</reference>
<dbReference type="AlphaFoldDB" id="A0A1F8DS20"/>
<accession>A0A1F8DS20</accession>
<gene>
    <name evidence="1" type="ORF">A2999_02995</name>
</gene>
<evidence type="ECO:0000313" key="2">
    <source>
        <dbReference type="Proteomes" id="UP000178798"/>
    </source>
</evidence>
<proteinExistence type="predicted"/>
<evidence type="ECO:0008006" key="3">
    <source>
        <dbReference type="Google" id="ProtNLM"/>
    </source>
</evidence>
<evidence type="ECO:0000313" key="1">
    <source>
        <dbReference type="EMBL" id="OGM91421.1"/>
    </source>
</evidence>
<comment type="caution">
    <text evidence="1">The sequence shown here is derived from an EMBL/GenBank/DDBJ whole genome shotgun (WGS) entry which is preliminary data.</text>
</comment>
<dbReference type="Proteomes" id="UP000178798">
    <property type="component" value="Unassembled WGS sequence"/>
</dbReference>